<feature type="domain" description="Metallo-beta-lactamase" evidence="1">
    <location>
        <begin position="15"/>
        <end position="192"/>
    </location>
</feature>
<proteinExistence type="predicted"/>
<gene>
    <name evidence="2" type="ORF">C5Q98_04970</name>
</gene>
<dbReference type="PANTHER" id="PTHR47619:SF1">
    <property type="entry name" value="EXODEOXYRIBONUCLEASE WALJ"/>
    <property type="match status" value="1"/>
</dbReference>
<evidence type="ECO:0000259" key="1">
    <source>
        <dbReference type="SMART" id="SM00849"/>
    </source>
</evidence>
<dbReference type="InterPro" id="IPR036866">
    <property type="entry name" value="RibonucZ/Hydroxyglut_hydro"/>
</dbReference>
<dbReference type="SUPFAM" id="SSF56281">
    <property type="entry name" value="Metallo-hydrolase/oxidoreductase"/>
    <property type="match status" value="1"/>
</dbReference>
<dbReference type="OrthoDB" id="9781189at2"/>
<dbReference type="AlphaFoldDB" id="A0A2S0KNJ2"/>
<evidence type="ECO:0000313" key="2">
    <source>
        <dbReference type="EMBL" id="AVM42605.1"/>
    </source>
</evidence>
<dbReference type="Pfam" id="PF12706">
    <property type="entry name" value="Lactamase_B_2"/>
    <property type="match status" value="1"/>
</dbReference>
<dbReference type="Gene3D" id="3.60.15.10">
    <property type="entry name" value="Ribonuclease Z/Hydroxyacylglutathione hydrolase-like"/>
    <property type="match status" value="1"/>
</dbReference>
<sequence length="266" mass="29933">MNLNTRACTLYSGSSGNSIFIGKEKSGILVDIGVSCKRLEENLRRQKISPYVIKGILITHEHSDHIAGISVFARKYKIPVYANELTIRKAKTLMKSSELIDFRRINIGEAFEVDKFTCKAIQVSHDAISPVAYKVDTGDSIISVVTDTGILSEYMIKELVGSDLIFLEANYDVDMLWNGPYTWPLKKRVSSHYGHLSNEQSAIAASELIKSGTRRIVLIHLSKNNNIPNLAYDYINSYLFDLGLVNGKDYSLTIAPRYEPSLWQMF</sequence>
<dbReference type="KEGG" id="fsa:C5Q98_04970"/>
<reference evidence="3" key="1">
    <citation type="submission" date="2018-02" db="EMBL/GenBank/DDBJ databases">
        <authorList>
            <person name="Holder M.E."/>
            <person name="Ajami N.J."/>
            <person name="Petrosino J.F."/>
        </authorList>
    </citation>
    <scope>NUCLEOTIDE SEQUENCE [LARGE SCALE GENOMIC DNA]</scope>
    <source>
        <strain evidence="3">CCUG 47711</strain>
    </source>
</reference>
<protein>
    <recommendedName>
        <fullName evidence="1">Metallo-beta-lactamase domain-containing protein</fullName>
    </recommendedName>
</protein>
<dbReference type="InterPro" id="IPR052533">
    <property type="entry name" value="WalJ/YycJ-like"/>
</dbReference>
<dbReference type="Proteomes" id="UP000237947">
    <property type="component" value="Chromosome"/>
</dbReference>
<dbReference type="PANTHER" id="PTHR47619">
    <property type="entry name" value="METALLO-HYDROLASE YYCJ-RELATED"/>
    <property type="match status" value="1"/>
</dbReference>
<dbReference type="InterPro" id="IPR001279">
    <property type="entry name" value="Metallo-B-lactamas"/>
</dbReference>
<organism evidence="2 3">
    <name type="scientific">Fastidiosipila sanguinis</name>
    <dbReference type="NCBI Taxonomy" id="236753"/>
    <lineage>
        <taxon>Bacteria</taxon>
        <taxon>Bacillati</taxon>
        <taxon>Bacillota</taxon>
        <taxon>Clostridia</taxon>
        <taxon>Eubacteriales</taxon>
        <taxon>Oscillospiraceae</taxon>
        <taxon>Fastidiosipila</taxon>
    </lineage>
</organism>
<dbReference type="EMBL" id="CP027226">
    <property type="protein sequence ID" value="AVM42605.1"/>
    <property type="molecule type" value="Genomic_DNA"/>
</dbReference>
<name>A0A2S0KNJ2_9FIRM</name>
<dbReference type="RefSeq" id="WP_106012559.1">
    <property type="nucleotide sequence ID" value="NZ_CP027226.1"/>
</dbReference>
<evidence type="ECO:0000313" key="3">
    <source>
        <dbReference type="Proteomes" id="UP000237947"/>
    </source>
</evidence>
<accession>A0A2S0KNJ2</accession>
<keyword evidence="3" id="KW-1185">Reference proteome</keyword>
<dbReference type="SMART" id="SM00849">
    <property type="entry name" value="Lactamase_B"/>
    <property type="match status" value="1"/>
</dbReference>